<dbReference type="GO" id="GO:0015031">
    <property type="term" value="P:protein transport"/>
    <property type="evidence" value="ECO:0007669"/>
    <property type="project" value="UniProtKB-KW"/>
</dbReference>
<proteinExistence type="predicted"/>
<dbReference type="InterPro" id="IPR007515">
    <property type="entry name" value="Mss4"/>
</dbReference>
<dbReference type="GO" id="GO:0007264">
    <property type="term" value="P:small GTPase-mediated signal transduction"/>
    <property type="evidence" value="ECO:0007669"/>
    <property type="project" value="InterPro"/>
</dbReference>
<keyword evidence="2" id="KW-0344">Guanine-nucleotide releasing factor</keyword>
<keyword evidence="3" id="KW-0653">Protein transport</keyword>
<evidence type="ECO:0000313" key="5">
    <source>
        <dbReference type="WBParaSite" id="Csp11.Scaffold629.g7845.t1"/>
    </source>
</evidence>
<evidence type="ECO:0000256" key="3">
    <source>
        <dbReference type="ARBA" id="ARBA00022927"/>
    </source>
</evidence>
<accession>A0A1I7UC57</accession>
<reference evidence="5" key="1">
    <citation type="submission" date="2016-11" db="UniProtKB">
        <authorList>
            <consortium name="WormBaseParasite"/>
        </authorList>
    </citation>
    <scope>IDENTIFICATION</scope>
</reference>
<dbReference type="PANTHER" id="PTHR13276">
    <property type="entry name" value="GUANINE NUCLEOTIDE EXCHANGE FACTOR MSS4"/>
    <property type="match status" value="1"/>
</dbReference>
<dbReference type="PANTHER" id="PTHR13276:SF3">
    <property type="entry name" value="MSS4-LIKE PROTEIN"/>
    <property type="match status" value="1"/>
</dbReference>
<evidence type="ECO:0000313" key="4">
    <source>
        <dbReference type="Proteomes" id="UP000095282"/>
    </source>
</evidence>
<dbReference type="Gene3D" id="2.170.150.10">
    <property type="entry name" value="Metal Binding Protein, Guanine Nucleotide Exchange Factor, Chain A"/>
    <property type="match status" value="1"/>
</dbReference>
<dbReference type="WBParaSite" id="Csp11.Scaffold629.g7845.t1">
    <property type="protein sequence ID" value="Csp11.Scaffold629.g7845.t1"/>
    <property type="gene ID" value="Csp11.Scaffold629.g7845"/>
</dbReference>
<dbReference type="GO" id="GO:0006892">
    <property type="term" value="P:post-Golgi vesicle-mediated transport"/>
    <property type="evidence" value="ECO:0007669"/>
    <property type="project" value="TreeGrafter"/>
</dbReference>
<dbReference type="GO" id="GO:0005829">
    <property type="term" value="C:cytosol"/>
    <property type="evidence" value="ECO:0007669"/>
    <property type="project" value="TreeGrafter"/>
</dbReference>
<dbReference type="STRING" id="1561998.A0A1I7UC57"/>
<dbReference type="GO" id="GO:0005085">
    <property type="term" value="F:guanyl-nucleotide exchange factor activity"/>
    <property type="evidence" value="ECO:0007669"/>
    <property type="project" value="UniProtKB-KW"/>
</dbReference>
<dbReference type="InterPro" id="IPR011057">
    <property type="entry name" value="Mss4-like_sf"/>
</dbReference>
<keyword evidence="1" id="KW-0813">Transport</keyword>
<dbReference type="PROSITE" id="PS51796">
    <property type="entry name" value="MSS4"/>
    <property type="match status" value="1"/>
</dbReference>
<evidence type="ECO:0000256" key="1">
    <source>
        <dbReference type="ARBA" id="ARBA00022448"/>
    </source>
</evidence>
<name>A0A1I7UC57_9PELO</name>
<protein>
    <submittedName>
        <fullName evidence="5">Guanine nucleotide exchange factor MSS4</fullName>
    </submittedName>
</protein>
<dbReference type="FunFam" id="2.170.150.10:FF:000005">
    <property type="entry name" value="Guanine nucleotide exchange factor MSS4"/>
    <property type="match status" value="1"/>
</dbReference>
<dbReference type="eggNOG" id="KOG4113">
    <property type="taxonomic scope" value="Eukaryota"/>
</dbReference>
<dbReference type="GO" id="GO:0008270">
    <property type="term" value="F:zinc ion binding"/>
    <property type="evidence" value="ECO:0007669"/>
    <property type="project" value="TreeGrafter"/>
</dbReference>
<dbReference type="Pfam" id="PF04421">
    <property type="entry name" value="Mss4"/>
    <property type="match status" value="1"/>
</dbReference>
<dbReference type="InterPro" id="IPR011323">
    <property type="entry name" value="Mss4/transl-control_tumour"/>
</dbReference>
<evidence type="ECO:0000256" key="2">
    <source>
        <dbReference type="ARBA" id="ARBA00022658"/>
    </source>
</evidence>
<sequence length="143" mass="16710">MQIPLKLQLFAIRPQPANTPINGKCEKVNKDDLINEDDRNLHKIVCRRCKSVIFPEDVVMAVENQPYPLRVMTHQAKGPLAQEKISWWWYTENDMVFDTVGWQTVDKKKVLMCGDCELGPIGFRSEDNKKFWVAVERVRYDKS</sequence>
<dbReference type="GO" id="GO:0016020">
    <property type="term" value="C:membrane"/>
    <property type="evidence" value="ECO:0007669"/>
    <property type="project" value="TreeGrafter"/>
</dbReference>
<dbReference type="SUPFAM" id="SSF51316">
    <property type="entry name" value="Mss4-like"/>
    <property type="match status" value="1"/>
</dbReference>
<dbReference type="Proteomes" id="UP000095282">
    <property type="component" value="Unplaced"/>
</dbReference>
<organism evidence="4 5">
    <name type="scientific">Caenorhabditis tropicalis</name>
    <dbReference type="NCBI Taxonomy" id="1561998"/>
    <lineage>
        <taxon>Eukaryota</taxon>
        <taxon>Metazoa</taxon>
        <taxon>Ecdysozoa</taxon>
        <taxon>Nematoda</taxon>
        <taxon>Chromadorea</taxon>
        <taxon>Rhabditida</taxon>
        <taxon>Rhabditina</taxon>
        <taxon>Rhabditomorpha</taxon>
        <taxon>Rhabditoidea</taxon>
        <taxon>Rhabditidae</taxon>
        <taxon>Peloderinae</taxon>
        <taxon>Caenorhabditis</taxon>
    </lineage>
</organism>
<keyword evidence="4" id="KW-1185">Reference proteome</keyword>
<dbReference type="AlphaFoldDB" id="A0A1I7UC57"/>